<dbReference type="Proteomes" id="UP001057279">
    <property type="component" value="Linkage Group LG25"/>
</dbReference>
<evidence type="ECO:0000313" key="1">
    <source>
        <dbReference type="EMBL" id="KAI4556861.1"/>
    </source>
</evidence>
<gene>
    <name evidence="1" type="ORF">MJG53_018815</name>
</gene>
<name>A0ACB9U3E4_9CETA</name>
<comment type="caution">
    <text evidence="1">The sequence shown here is derived from an EMBL/GenBank/DDBJ whole genome shotgun (WGS) entry which is preliminary data.</text>
</comment>
<proteinExistence type="predicted"/>
<protein>
    <submittedName>
        <fullName evidence="1">Uncharacterized protein</fullName>
    </submittedName>
</protein>
<keyword evidence="2" id="KW-1185">Reference proteome</keyword>
<reference evidence="1" key="1">
    <citation type="submission" date="2022-03" db="EMBL/GenBank/DDBJ databases">
        <title>Genomic analyses of argali, domestic sheep and their hybrids provide insights into chromosomal evolution, heterosis and genetic basis of agronomic traits.</title>
        <authorList>
            <person name="Li M."/>
        </authorList>
    </citation>
    <scope>NUCLEOTIDE SEQUENCE</scope>
    <source>
        <strain evidence="1">F1 hybrid</strain>
    </source>
</reference>
<organism evidence="1 2">
    <name type="scientific">Ovis ammon polii x Ovis aries</name>
    <dbReference type="NCBI Taxonomy" id="2918886"/>
    <lineage>
        <taxon>Eukaryota</taxon>
        <taxon>Metazoa</taxon>
        <taxon>Chordata</taxon>
        <taxon>Craniata</taxon>
        <taxon>Vertebrata</taxon>
        <taxon>Euteleostomi</taxon>
        <taxon>Mammalia</taxon>
        <taxon>Eutheria</taxon>
        <taxon>Laurasiatheria</taxon>
        <taxon>Artiodactyla</taxon>
        <taxon>Ruminantia</taxon>
        <taxon>Pecora</taxon>
        <taxon>Bovidae</taxon>
        <taxon>Caprinae</taxon>
        <taxon>Ovis</taxon>
    </lineage>
</organism>
<evidence type="ECO:0000313" key="2">
    <source>
        <dbReference type="Proteomes" id="UP001057279"/>
    </source>
</evidence>
<dbReference type="EMBL" id="CM043050">
    <property type="protein sequence ID" value="KAI4556861.1"/>
    <property type="molecule type" value="Genomic_DNA"/>
</dbReference>
<accession>A0ACB9U3E4</accession>
<sequence>MSWRLCSRYGCDGGSAEGSSLLWALVIPHNFYHGCSSQIVRAPLKLQCEVGLMSKCVVGCSSSFAEVLSQFALKAPLELRQGTQSSSHVVVVPPVEMQQLWLGSTLYVGLLIVVGGLIYISRRVTPLQGLICSCGGVSSLVLSKRLLFSCSGLQLSSCVAAGVLGSFRVVVGNLGSLSSCNRGLGAPLNLQQPFISVTADPRMNNTIHTVFTSRKCGYELDRLLSVALDYVCGPYRWAQFVFFAPVTLRMCQDLPYNTALTPNLLNHYDQQTAVLAMELLLEHLECLVSWYVPSLWMMAGKPQAQSPAGMTSEVEVLRALKLLFEHHKSLDEKVQTLKEQDWECAHQASMLANVAQAFESDESVSDDEGDRVTLFSLATQLSLSGQGDAETLTVMLQEQLDAINEEIWCQLLPPLPKPRRRRHHLAREGDRLGTVTRKSPTAGAQRGARVKPKGSTGSQDNPGNNPSSSTSRQDSLHKAPKKKGMKSSIGRLFCKKEKGRLEHPGKEALGPGVWLFQKCEDLP</sequence>